<comment type="caution">
    <text evidence="1">The sequence shown here is derived from an EMBL/GenBank/DDBJ whole genome shotgun (WGS) entry which is preliminary data.</text>
</comment>
<proteinExistence type="predicted"/>
<dbReference type="Proteomes" id="UP000199581">
    <property type="component" value="Unassembled WGS sequence"/>
</dbReference>
<dbReference type="EMBL" id="FOTO01000005">
    <property type="protein sequence ID" value="SFL73470.1"/>
    <property type="molecule type" value="Genomic_DNA"/>
</dbReference>
<evidence type="ECO:0000313" key="1">
    <source>
        <dbReference type="EMBL" id="SFL73470.1"/>
    </source>
</evidence>
<evidence type="ECO:0000313" key="2">
    <source>
        <dbReference type="Proteomes" id="UP000199581"/>
    </source>
</evidence>
<keyword evidence="2" id="KW-1185">Reference proteome</keyword>
<dbReference type="OrthoDB" id="5465093at2"/>
<dbReference type="RefSeq" id="WP_092191859.1">
    <property type="nucleotide sequence ID" value="NZ_FOTO01000005.1"/>
</dbReference>
<name>A0A8G2C303_DESNO</name>
<protein>
    <submittedName>
        <fullName evidence="1">Uncharacterized protein</fullName>
    </submittedName>
</protein>
<accession>A0A8G2C303</accession>
<dbReference type="AlphaFoldDB" id="A0A8G2C303"/>
<sequence length="132" mass="14347">MDLDFTSFDPTQALEAILSCDARQIVTRTKSLPPYLALEAMAQTCGMHLRHLHDFRIQAYLVSVSDLLYAPDLGAKPLTIRADITAETTAGASYAVTVNDAPACRILIGRHAASDSQDTIFQSRFACLSTIS</sequence>
<reference evidence="1 2" key="1">
    <citation type="submission" date="2016-10" db="EMBL/GenBank/DDBJ databases">
        <authorList>
            <person name="Varghese N."/>
            <person name="Submissions S."/>
        </authorList>
    </citation>
    <scope>NUCLEOTIDE SEQUENCE [LARGE SCALE GENOMIC DNA]</scope>
    <source>
        <strain evidence="1 2">DSM 1741</strain>
    </source>
</reference>
<organism evidence="1 2">
    <name type="scientific">Desulfomicrobium norvegicum (strain DSM 1741 / NCIMB 8310)</name>
    <name type="common">Desulfovibrio baculatus (strain Norway 4)</name>
    <name type="synonym">Desulfovibrio desulfuricans (strain Norway 4)</name>
    <dbReference type="NCBI Taxonomy" id="52561"/>
    <lineage>
        <taxon>Bacteria</taxon>
        <taxon>Pseudomonadati</taxon>
        <taxon>Thermodesulfobacteriota</taxon>
        <taxon>Desulfovibrionia</taxon>
        <taxon>Desulfovibrionales</taxon>
        <taxon>Desulfomicrobiaceae</taxon>
        <taxon>Desulfomicrobium</taxon>
    </lineage>
</organism>
<gene>
    <name evidence="1" type="ORF">SAMN05421830_105213</name>
</gene>